<keyword evidence="3" id="KW-0547">Nucleotide-binding</keyword>
<dbReference type="Gene3D" id="3.40.50.300">
    <property type="entry name" value="P-loop containing nucleotide triphosphate hydrolases"/>
    <property type="match status" value="1"/>
</dbReference>
<evidence type="ECO:0000313" key="3">
    <source>
        <dbReference type="EMBL" id="MBN0047047.1"/>
    </source>
</evidence>
<dbReference type="InterPro" id="IPR003593">
    <property type="entry name" value="AAA+_ATPase"/>
</dbReference>
<dbReference type="Proteomes" id="UP000788262">
    <property type="component" value="Unassembled WGS sequence"/>
</dbReference>
<dbReference type="InterPro" id="IPR008868">
    <property type="entry name" value="TniB"/>
</dbReference>
<keyword evidence="3" id="KW-0067">ATP-binding</keyword>
<feature type="domain" description="AAA+ ATPase" evidence="2">
    <location>
        <begin position="89"/>
        <end position="242"/>
    </location>
</feature>
<dbReference type="InterPro" id="IPR027417">
    <property type="entry name" value="P-loop_NTPase"/>
</dbReference>
<gene>
    <name evidence="3" type="ORF">JS756_23615</name>
</gene>
<evidence type="ECO:0000256" key="1">
    <source>
        <dbReference type="SAM" id="MobiDB-lite"/>
    </source>
</evidence>
<dbReference type="Pfam" id="PF05621">
    <property type="entry name" value="TniB"/>
    <property type="match status" value="1"/>
</dbReference>
<dbReference type="GO" id="GO:0005524">
    <property type="term" value="F:ATP binding"/>
    <property type="evidence" value="ECO:0007669"/>
    <property type="project" value="UniProtKB-KW"/>
</dbReference>
<dbReference type="SMART" id="SM00382">
    <property type="entry name" value="AAA"/>
    <property type="match status" value="1"/>
</dbReference>
<proteinExistence type="predicted"/>
<dbReference type="RefSeq" id="WP_205385187.1">
    <property type="nucleotide sequence ID" value="NZ_JAFFZS010000021.1"/>
</dbReference>
<dbReference type="SUPFAM" id="SSF52540">
    <property type="entry name" value="P-loop containing nucleoside triphosphate hydrolases"/>
    <property type="match status" value="1"/>
</dbReference>
<name>A0ABS2VVA1_STRAS</name>
<organism evidence="3 4">
    <name type="scientific">Streptomyces actuosus</name>
    <dbReference type="NCBI Taxonomy" id="1885"/>
    <lineage>
        <taxon>Bacteria</taxon>
        <taxon>Bacillati</taxon>
        <taxon>Actinomycetota</taxon>
        <taxon>Actinomycetes</taxon>
        <taxon>Kitasatosporales</taxon>
        <taxon>Streptomycetaceae</taxon>
        <taxon>Streptomyces</taxon>
    </lineage>
</organism>
<evidence type="ECO:0000259" key="2">
    <source>
        <dbReference type="SMART" id="SM00382"/>
    </source>
</evidence>
<comment type="caution">
    <text evidence="3">The sequence shown here is derived from an EMBL/GenBank/DDBJ whole genome shotgun (WGS) entry which is preliminary data.</text>
</comment>
<sequence>MTHFFEPGDVDHPLTSKEGWAAFVAESTTPPAVPPPAALQRLTEAERTAYDQAREDYHAQLVIVSTPTIRHVAATGRKRILLNRHQHSARRGLIVSGPAGTGKTTAITQLGKNFEQLGQQRGEVLPDSLPVVYITVPPAATPKMLAIEFARFIGLPLPSRFSQVEVTNKVCDLLCTLGCRLVLIDELHNLDIGTRVGAEASDQIKYLSERIPATFVLAGVDVEGTGLFAGRRGGQIASRYTLIPTSPFRHKTEEQRNSWRSLVATLEESLRLHAHRPGTLLKLSAYLHDRTGGMIGSLSHLVREAALDAILDGSEKITKASLERVDLDESAEQQNIPRARRRRTRSEKRIA</sequence>
<feature type="compositionally biased region" description="Basic residues" evidence="1">
    <location>
        <begin position="338"/>
        <end position="351"/>
    </location>
</feature>
<dbReference type="EMBL" id="JAFFZS010000021">
    <property type="protein sequence ID" value="MBN0047047.1"/>
    <property type="molecule type" value="Genomic_DNA"/>
</dbReference>
<accession>A0ABS2VVA1</accession>
<keyword evidence="4" id="KW-1185">Reference proteome</keyword>
<feature type="region of interest" description="Disordered" evidence="1">
    <location>
        <begin position="326"/>
        <end position="351"/>
    </location>
</feature>
<protein>
    <submittedName>
        <fullName evidence="3">ATP-binding protein</fullName>
    </submittedName>
</protein>
<evidence type="ECO:0000313" key="4">
    <source>
        <dbReference type="Proteomes" id="UP000788262"/>
    </source>
</evidence>
<reference evidence="3 4" key="1">
    <citation type="submission" date="2021-02" db="EMBL/GenBank/DDBJ databases">
        <title>Whole genome sequencing of Streptomyces actuosus VRA1.</title>
        <authorList>
            <person name="Sen G."/>
            <person name="Sen A."/>
        </authorList>
    </citation>
    <scope>NUCLEOTIDE SEQUENCE [LARGE SCALE GENOMIC DNA]</scope>
    <source>
        <strain evidence="3 4">VRA1</strain>
    </source>
</reference>